<organism evidence="1 2">
    <name type="scientific">Pedococcus cremeus</name>
    <dbReference type="NCBI Taxonomy" id="587636"/>
    <lineage>
        <taxon>Bacteria</taxon>
        <taxon>Bacillati</taxon>
        <taxon>Actinomycetota</taxon>
        <taxon>Actinomycetes</taxon>
        <taxon>Micrococcales</taxon>
        <taxon>Intrasporangiaceae</taxon>
        <taxon>Pedococcus</taxon>
    </lineage>
</organism>
<dbReference type="RefSeq" id="WP_091759385.1">
    <property type="nucleotide sequence ID" value="NZ_FOHB01000005.1"/>
</dbReference>
<evidence type="ECO:0000313" key="1">
    <source>
        <dbReference type="EMBL" id="SES32872.1"/>
    </source>
</evidence>
<sequence>MATVELAVAMPSVVLVLGLSLAALSAGADQVRCVDAARAAARLAARGELPGQAVTAAERLAPSGSEVHLTTGPTDVTVVVTAPPVVGLRWVGLSVRPSADAVAAREDAIASGSAPSEGLP</sequence>
<dbReference type="NCBIfam" id="NF041390">
    <property type="entry name" value="TadE_Rv3655c"/>
    <property type="match status" value="1"/>
</dbReference>
<dbReference type="STRING" id="587636.SAMN05216199_2882"/>
<dbReference type="InterPro" id="IPR049790">
    <property type="entry name" value="Rv3655c/TadE"/>
</dbReference>
<name>A0A1H9WG07_9MICO</name>
<dbReference type="Proteomes" id="UP000199019">
    <property type="component" value="Unassembled WGS sequence"/>
</dbReference>
<evidence type="ECO:0008006" key="3">
    <source>
        <dbReference type="Google" id="ProtNLM"/>
    </source>
</evidence>
<proteinExistence type="predicted"/>
<keyword evidence="2" id="KW-1185">Reference proteome</keyword>
<dbReference type="EMBL" id="FOHB01000005">
    <property type="protein sequence ID" value="SES32872.1"/>
    <property type="molecule type" value="Genomic_DNA"/>
</dbReference>
<protein>
    <recommendedName>
        <fullName evidence="3">Pilus assembly protein TadE</fullName>
    </recommendedName>
</protein>
<evidence type="ECO:0000313" key="2">
    <source>
        <dbReference type="Proteomes" id="UP000199019"/>
    </source>
</evidence>
<reference evidence="2" key="1">
    <citation type="submission" date="2016-10" db="EMBL/GenBank/DDBJ databases">
        <authorList>
            <person name="Varghese N."/>
            <person name="Submissions S."/>
        </authorList>
    </citation>
    <scope>NUCLEOTIDE SEQUENCE [LARGE SCALE GENOMIC DNA]</scope>
    <source>
        <strain evidence="2">CGMCC 1.6963</strain>
    </source>
</reference>
<dbReference type="AlphaFoldDB" id="A0A1H9WG07"/>
<gene>
    <name evidence="1" type="ORF">SAMN05216199_2882</name>
</gene>
<accession>A0A1H9WG07</accession>